<dbReference type="PANTHER" id="PTHR23159">
    <property type="entry name" value="CENTROSOMAL PROTEIN 2"/>
    <property type="match status" value="1"/>
</dbReference>
<dbReference type="SUPFAM" id="SSF47473">
    <property type="entry name" value="EF-hand"/>
    <property type="match status" value="1"/>
</dbReference>
<dbReference type="PROSITE" id="PS50222">
    <property type="entry name" value="EF_HAND_2"/>
    <property type="match status" value="1"/>
</dbReference>
<name>A0AAV9VE98_9PEZI</name>
<proteinExistence type="predicted"/>
<evidence type="ECO:0000256" key="1">
    <source>
        <dbReference type="SAM" id="Coils"/>
    </source>
</evidence>
<feature type="region of interest" description="Disordered" evidence="2">
    <location>
        <begin position="357"/>
        <end position="401"/>
    </location>
</feature>
<evidence type="ECO:0000256" key="2">
    <source>
        <dbReference type="SAM" id="MobiDB-lite"/>
    </source>
</evidence>
<feature type="region of interest" description="Disordered" evidence="2">
    <location>
        <begin position="640"/>
        <end position="673"/>
    </location>
</feature>
<keyword evidence="3" id="KW-0812">Transmembrane</keyword>
<evidence type="ECO:0000259" key="4">
    <source>
        <dbReference type="PROSITE" id="PS50222"/>
    </source>
</evidence>
<feature type="coiled-coil region" evidence="1">
    <location>
        <begin position="422"/>
        <end position="596"/>
    </location>
</feature>
<feature type="region of interest" description="Disordered" evidence="2">
    <location>
        <begin position="312"/>
        <end position="342"/>
    </location>
</feature>
<feature type="compositionally biased region" description="Basic residues" evidence="2">
    <location>
        <begin position="664"/>
        <end position="673"/>
    </location>
</feature>
<keyword evidence="3" id="KW-0472">Membrane</keyword>
<accession>A0AAV9VE98</accession>
<feature type="region of interest" description="Disordered" evidence="2">
    <location>
        <begin position="707"/>
        <end position="726"/>
    </location>
</feature>
<reference evidence="5 6" key="1">
    <citation type="submission" date="2019-10" db="EMBL/GenBank/DDBJ databases">
        <authorList>
            <person name="Palmer J.M."/>
        </authorList>
    </citation>
    <scope>NUCLEOTIDE SEQUENCE [LARGE SCALE GENOMIC DNA]</scope>
    <source>
        <strain evidence="5 6">TWF696</strain>
    </source>
</reference>
<feature type="transmembrane region" description="Helical" evidence="3">
    <location>
        <begin position="888"/>
        <end position="913"/>
    </location>
</feature>
<evidence type="ECO:0000313" key="5">
    <source>
        <dbReference type="EMBL" id="KAK6359893.1"/>
    </source>
</evidence>
<feature type="compositionally biased region" description="Gly residues" evidence="2">
    <location>
        <begin position="1"/>
        <end position="10"/>
    </location>
</feature>
<evidence type="ECO:0000313" key="6">
    <source>
        <dbReference type="Proteomes" id="UP001375240"/>
    </source>
</evidence>
<comment type="caution">
    <text evidence="5">The sequence shown here is derived from an EMBL/GenBank/DDBJ whole genome shotgun (WGS) entry which is preliminary data.</text>
</comment>
<organism evidence="5 6">
    <name type="scientific">Orbilia brochopaga</name>
    <dbReference type="NCBI Taxonomy" id="3140254"/>
    <lineage>
        <taxon>Eukaryota</taxon>
        <taxon>Fungi</taxon>
        <taxon>Dikarya</taxon>
        <taxon>Ascomycota</taxon>
        <taxon>Pezizomycotina</taxon>
        <taxon>Orbiliomycetes</taxon>
        <taxon>Orbiliales</taxon>
        <taxon>Orbiliaceae</taxon>
        <taxon>Orbilia</taxon>
    </lineage>
</organism>
<dbReference type="EMBL" id="JAVHNQ010000001">
    <property type="protein sequence ID" value="KAK6359893.1"/>
    <property type="molecule type" value="Genomic_DNA"/>
</dbReference>
<feature type="region of interest" description="Disordered" evidence="2">
    <location>
        <begin position="1"/>
        <end position="177"/>
    </location>
</feature>
<feature type="compositionally biased region" description="Basic residues" evidence="2">
    <location>
        <begin position="144"/>
        <end position="154"/>
    </location>
</feature>
<feature type="domain" description="EF-hand" evidence="4">
    <location>
        <begin position="176"/>
        <end position="211"/>
    </location>
</feature>
<feature type="compositionally biased region" description="Polar residues" evidence="2">
    <location>
        <begin position="707"/>
        <end position="723"/>
    </location>
</feature>
<dbReference type="PANTHER" id="PTHR23159:SF31">
    <property type="entry name" value="CENTROSOME-ASSOCIATED PROTEIN CEP250 ISOFORM X1"/>
    <property type="match status" value="1"/>
</dbReference>
<feature type="compositionally biased region" description="Polar residues" evidence="2">
    <location>
        <begin position="33"/>
        <end position="45"/>
    </location>
</feature>
<dbReference type="InterPro" id="IPR002048">
    <property type="entry name" value="EF_hand_dom"/>
</dbReference>
<dbReference type="InterPro" id="IPR011992">
    <property type="entry name" value="EF-hand-dom_pair"/>
</dbReference>
<dbReference type="GO" id="GO:0005509">
    <property type="term" value="F:calcium ion binding"/>
    <property type="evidence" value="ECO:0007669"/>
    <property type="project" value="InterPro"/>
</dbReference>
<evidence type="ECO:0000256" key="3">
    <source>
        <dbReference type="SAM" id="Phobius"/>
    </source>
</evidence>
<dbReference type="AlphaFoldDB" id="A0AAV9VE98"/>
<sequence>MADPLGGGGPAAAAAAAGGLHNHNRSQSHDTSIDSVLSDGSSRSGTPRRAHPALFPKATPTSETHGTIKASRYASPPARANSGGIFTASANNDENDPGSPTAAARARKNSTRSHGSLDRERGSPPPSTPLTSNAAKASKGRSSTARRSKMKSRKSISIAGPGASEDESSASDSENTSEKIFEKAFQKFDKNADDHIPMADFLLFFDTLQGQLPPLSEPLLQPGVREQMLAMMQQVMSQSDTSIYISKDETKTFYKAIAGKDITQELNERRQGTFPQNGEVSSFRGRLVAAQVPEGTPKRPMAMSPERRTPFAGAFARPTAPRRGQSISSNPMGDGDDEDVASDLHSAEPTAELTGNFLASSTPAGHSKKPGHGYFSPPPVTSPTQSSLSFGEFPGGRGAVGSPGFNTSAHLEADLAAVHRELHQKQMEFIEKEQELSELRQRAESNREEFEDELTNLNEELMRVRGELENRRREVVELNKEKAELTAEAAVYLDQISDAKKDLERFHHQHELDRENILSLSQENQRYAQQAADALRRVEALTTDLQTVMAQKEEVEIQRASLQRKADLITGLHKQIKDLREEQKDREFEIERLKSELNSRQLDIEMLMSGVNPARIASGKPGDRNSMGPGALGVLSDELEGAEDDGDEDGDENEEEEVVTTTKTIKRRKKAAAQKKVISPAADGIPDTADDSEPFQLVERIVDTTDRGTQATPPTIVTTSCGTGTDDEPPVPMFTAAAQTDIALPPHTSLQDAFEPTPLPAIPPLEFSMDEDGLRKIAEYEELARENELTRQQLEELAALIGVQSEVIERFKKLGEANGAHRARRTVVKEKYIPGDDPIAYLNYATYWLQTWLRISVSKKLKLRLKPAEKGSRDEWEEFLQFNPQPSMAAVTTLLLLFLAIIAMTVVIGVYTYQWQSHEAMWRRLNSLPGYPKAPGATGAVFGSRTWRVFKYDLQRWVYGQVRFPV</sequence>
<keyword evidence="1" id="KW-0175">Coiled coil</keyword>
<keyword evidence="3" id="KW-1133">Transmembrane helix</keyword>
<feature type="compositionally biased region" description="Acidic residues" evidence="2">
    <location>
        <begin position="640"/>
        <end position="658"/>
    </location>
</feature>
<keyword evidence="6" id="KW-1185">Reference proteome</keyword>
<protein>
    <recommendedName>
        <fullName evidence="4">EF-hand domain-containing protein</fullName>
    </recommendedName>
</protein>
<dbReference type="Proteomes" id="UP001375240">
    <property type="component" value="Unassembled WGS sequence"/>
</dbReference>
<gene>
    <name evidence="5" type="ORF">TWF696_001021</name>
</gene>